<evidence type="ECO:0000256" key="2">
    <source>
        <dbReference type="ARBA" id="ARBA00004141"/>
    </source>
</evidence>
<evidence type="ECO:0000256" key="5">
    <source>
        <dbReference type="ARBA" id="ARBA00022692"/>
    </source>
</evidence>
<feature type="transmembrane region" description="Helical" evidence="8">
    <location>
        <begin position="110"/>
        <end position="128"/>
    </location>
</feature>
<comment type="cofactor">
    <cofactor evidence="1">
        <name>Mg(2+)</name>
        <dbReference type="ChEBI" id="CHEBI:18420"/>
    </cofactor>
</comment>
<sequence length="222" mass="23493">ESPRGPFAEFARFLELQNLGLNLSFALAFVLLAARGWPPLLPFLLVIVAFVAARNAGHSFNRWVDREQDAANPRTRGRALVTGRYSPSFALLVTGSSGAILIVTSYLLNPLAFLLSPLALAAILGYSYTKPRTSATTAYLGLVEAIPPVAIYIALTGTLPPVVLLAAGALLLWGTAFETVHSLGDIESDRALGLRSLPIRIGIGASVRLVPILHGSALALLA</sequence>
<feature type="transmembrane region" description="Helical" evidence="8">
    <location>
        <begin position="85"/>
        <end position="104"/>
    </location>
</feature>
<feature type="non-terminal residue" evidence="9">
    <location>
        <position position="222"/>
    </location>
</feature>
<feature type="non-terminal residue" evidence="9">
    <location>
        <position position="1"/>
    </location>
</feature>
<dbReference type="InterPro" id="IPR000537">
    <property type="entry name" value="UbiA_prenyltransferase"/>
</dbReference>
<evidence type="ECO:0000256" key="7">
    <source>
        <dbReference type="ARBA" id="ARBA00023136"/>
    </source>
</evidence>
<accession>T0ZVY8</accession>
<reference evidence="9" key="2">
    <citation type="journal article" date="2014" name="ISME J.">
        <title>Microbial stratification in low pH oxic and suboxic macroscopic growths along an acid mine drainage.</title>
        <authorList>
            <person name="Mendez-Garcia C."/>
            <person name="Mesa V."/>
            <person name="Sprenger R.R."/>
            <person name="Richter M."/>
            <person name="Diez M.S."/>
            <person name="Solano J."/>
            <person name="Bargiela R."/>
            <person name="Golyshina O.V."/>
            <person name="Manteca A."/>
            <person name="Ramos J.L."/>
            <person name="Gallego J.R."/>
            <person name="Llorente I."/>
            <person name="Martins Dos Santos V.A."/>
            <person name="Jensen O.N."/>
            <person name="Pelaez A.I."/>
            <person name="Sanchez J."/>
            <person name="Ferrer M."/>
        </authorList>
    </citation>
    <scope>NUCLEOTIDE SEQUENCE</scope>
</reference>
<evidence type="ECO:0000313" key="9">
    <source>
        <dbReference type="EMBL" id="EQD48807.1"/>
    </source>
</evidence>
<evidence type="ECO:0000256" key="4">
    <source>
        <dbReference type="ARBA" id="ARBA00022679"/>
    </source>
</evidence>
<dbReference type="GO" id="GO:0016765">
    <property type="term" value="F:transferase activity, transferring alkyl or aryl (other than methyl) groups"/>
    <property type="evidence" value="ECO:0007669"/>
    <property type="project" value="InterPro"/>
</dbReference>
<dbReference type="GO" id="GO:0006744">
    <property type="term" value="P:ubiquinone biosynthetic process"/>
    <property type="evidence" value="ECO:0007669"/>
    <property type="project" value="TreeGrafter"/>
</dbReference>
<protein>
    <submittedName>
        <fullName evidence="9">UbiA prenyltransferase</fullName>
        <ecNumber evidence="9">2.5.1.-</ecNumber>
    </submittedName>
</protein>
<gene>
    <name evidence="9" type="ORF">B1B_11908</name>
</gene>
<dbReference type="PANTHER" id="PTHR11048">
    <property type="entry name" value="PRENYLTRANSFERASES"/>
    <property type="match status" value="1"/>
</dbReference>
<dbReference type="PANTHER" id="PTHR11048:SF28">
    <property type="entry name" value="4-HYDROXYBENZOATE POLYPRENYLTRANSFERASE, MITOCHONDRIAL"/>
    <property type="match status" value="1"/>
</dbReference>
<dbReference type="Pfam" id="PF01040">
    <property type="entry name" value="UbiA"/>
    <property type="match status" value="1"/>
</dbReference>
<proteinExistence type="inferred from homology"/>
<comment type="caution">
    <text evidence="9">The sequence shown here is derived from an EMBL/GenBank/DDBJ whole genome shotgun (WGS) entry which is preliminary data.</text>
</comment>
<dbReference type="EC" id="2.5.1.-" evidence="9"/>
<evidence type="ECO:0000256" key="3">
    <source>
        <dbReference type="ARBA" id="ARBA00005985"/>
    </source>
</evidence>
<dbReference type="GO" id="GO:0005886">
    <property type="term" value="C:plasma membrane"/>
    <property type="evidence" value="ECO:0007669"/>
    <property type="project" value="TreeGrafter"/>
</dbReference>
<evidence type="ECO:0000256" key="8">
    <source>
        <dbReference type="SAM" id="Phobius"/>
    </source>
</evidence>
<evidence type="ECO:0000256" key="1">
    <source>
        <dbReference type="ARBA" id="ARBA00001946"/>
    </source>
</evidence>
<organism evidence="9">
    <name type="scientific">mine drainage metagenome</name>
    <dbReference type="NCBI Taxonomy" id="410659"/>
    <lineage>
        <taxon>unclassified sequences</taxon>
        <taxon>metagenomes</taxon>
        <taxon>ecological metagenomes</taxon>
    </lineage>
</organism>
<keyword evidence="7 8" id="KW-0472">Membrane</keyword>
<dbReference type="Gene3D" id="1.10.357.140">
    <property type="entry name" value="UbiA prenyltransferase"/>
    <property type="match status" value="1"/>
</dbReference>
<dbReference type="Gene3D" id="1.20.120.1780">
    <property type="entry name" value="UbiA prenyltransferase"/>
    <property type="match status" value="1"/>
</dbReference>
<evidence type="ECO:0000256" key="6">
    <source>
        <dbReference type="ARBA" id="ARBA00022989"/>
    </source>
</evidence>
<dbReference type="InterPro" id="IPR044878">
    <property type="entry name" value="UbiA_sf"/>
</dbReference>
<dbReference type="InterPro" id="IPR039653">
    <property type="entry name" value="Prenyltransferase"/>
</dbReference>
<keyword evidence="6 8" id="KW-1133">Transmembrane helix</keyword>
<feature type="transmembrane region" description="Helical" evidence="8">
    <location>
        <begin position="149"/>
        <end position="177"/>
    </location>
</feature>
<dbReference type="AlphaFoldDB" id="T0ZVY8"/>
<comment type="similarity">
    <text evidence="3">Belongs to the UbiA prenyltransferase family.</text>
</comment>
<name>T0ZVY8_9ZZZZ</name>
<dbReference type="EMBL" id="AUZY01007771">
    <property type="protein sequence ID" value="EQD48807.1"/>
    <property type="molecule type" value="Genomic_DNA"/>
</dbReference>
<reference evidence="9" key="1">
    <citation type="submission" date="2013-08" db="EMBL/GenBank/DDBJ databases">
        <authorList>
            <person name="Mendez C."/>
            <person name="Richter M."/>
            <person name="Ferrer M."/>
            <person name="Sanchez J."/>
        </authorList>
    </citation>
    <scope>NUCLEOTIDE SEQUENCE</scope>
</reference>
<comment type="subcellular location">
    <subcellularLocation>
        <location evidence="2">Membrane</location>
        <topology evidence="2">Multi-pass membrane protein</topology>
    </subcellularLocation>
</comment>
<keyword evidence="4 9" id="KW-0808">Transferase</keyword>
<keyword evidence="5 8" id="KW-0812">Transmembrane</keyword>